<dbReference type="Pfam" id="PF13466">
    <property type="entry name" value="STAS_2"/>
    <property type="match status" value="1"/>
</dbReference>
<dbReference type="STRING" id="1748243.Tel_16255"/>
<evidence type="ECO:0000259" key="1">
    <source>
        <dbReference type="PROSITE" id="PS50801"/>
    </source>
</evidence>
<dbReference type="PROSITE" id="PS50801">
    <property type="entry name" value="STAS"/>
    <property type="match status" value="1"/>
</dbReference>
<dbReference type="InterPro" id="IPR058548">
    <property type="entry name" value="MlaB-like_STAS"/>
</dbReference>
<dbReference type="PANTHER" id="PTHR35849:SF1">
    <property type="entry name" value="INTERMEMBRANE PHOSPHOLIPID TRANSPORT SYSTEM BINDING PROTEIN MLAB"/>
    <property type="match status" value="1"/>
</dbReference>
<dbReference type="InterPro" id="IPR002645">
    <property type="entry name" value="STAS_dom"/>
</dbReference>
<dbReference type="KEGG" id="tee:Tel_16255"/>
<dbReference type="Proteomes" id="UP000055136">
    <property type="component" value="Chromosome"/>
</dbReference>
<gene>
    <name evidence="2" type="ORF">Tel_16255</name>
</gene>
<organism evidence="2 3">
    <name type="scientific">Candidatus Tenderia electrophaga</name>
    <dbReference type="NCBI Taxonomy" id="1748243"/>
    <lineage>
        <taxon>Bacteria</taxon>
        <taxon>Pseudomonadati</taxon>
        <taxon>Pseudomonadota</taxon>
        <taxon>Gammaproteobacteria</taxon>
        <taxon>Candidatus Tenderiales</taxon>
        <taxon>Candidatus Tenderiaceae</taxon>
        <taxon>Candidatus Tenderia</taxon>
    </lineage>
</organism>
<dbReference type="SUPFAM" id="SSF52091">
    <property type="entry name" value="SpoIIaa-like"/>
    <property type="match status" value="1"/>
</dbReference>
<reference evidence="2" key="1">
    <citation type="submission" date="2015-10" db="EMBL/GenBank/DDBJ databases">
        <title>Description of Candidatus Tenderia electrophaga gen. nov, sp. nov., an Uncultivated Electroautotroph from a Biocathode Enrichment.</title>
        <authorList>
            <person name="Eddie B.J."/>
            <person name="Malanoski A.P."/>
            <person name="Wang Z."/>
            <person name="Hall R.J."/>
            <person name="Oh S.D."/>
            <person name="Heiner C."/>
            <person name="Lin B."/>
            <person name="Strycharz-Glaven S.M."/>
        </authorList>
    </citation>
    <scope>NUCLEOTIDE SEQUENCE [LARGE SCALE GENOMIC DNA]</scope>
    <source>
        <strain evidence="2">NRL1</strain>
    </source>
</reference>
<evidence type="ECO:0000313" key="3">
    <source>
        <dbReference type="Proteomes" id="UP000055136"/>
    </source>
</evidence>
<dbReference type="PANTHER" id="PTHR35849">
    <property type="entry name" value="BLR2341 PROTEIN"/>
    <property type="match status" value="1"/>
</dbReference>
<proteinExistence type="predicted"/>
<keyword evidence="3" id="KW-1185">Reference proteome</keyword>
<dbReference type="InterPro" id="IPR052746">
    <property type="entry name" value="MlaB_ABC_Transporter"/>
</dbReference>
<dbReference type="EMBL" id="CP013099">
    <property type="protein sequence ID" value="ALP54578.1"/>
    <property type="molecule type" value="Genomic_DNA"/>
</dbReference>
<dbReference type="CDD" id="cd07043">
    <property type="entry name" value="STAS_anti-anti-sigma_factors"/>
    <property type="match status" value="1"/>
</dbReference>
<name>A0A0S2THG6_9GAMM</name>
<protein>
    <recommendedName>
        <fullName evidence="1">STAS domain-containing protein</fullName>
    </recommendedName>
</protein>
<sequence>MSAAQQLKRQAPGAFSLGGELSFATVPDLVGAGARLFDDAAEVEVDLAEVGRSDSAGLALLVSWMRLARRHDKRLSFHQVPEQLVGLAKVSGVAQLLALETP</sequence>
<evidence type="ECO:0000313" key="2">
    <source>
        <dbReference type="EMBL" id="ALP54578.1"/>
    </source>
</evidence>
<dbReference type="InterPro" id="IPR036513">
    <property type="entry name" value="STAS_dom_sf"/>
</dbReference>
<dbReference type="AlphaFoldDB" id="A0A0S2THG6"/>
<dbReference type="Gene3D" id="3.30.750.24">
    <property type="entry name" value="STAS domain"/>
    <property type="match status" value="1"/>
</dbReference>
<accession>A0A0S2THG6</accession>
<feature type="domain" description="STAS" evidence="1">
    <location>
        <begin position="15"/>
        <end position="102"/>
    </location>
</feature>